<protein>
    <recommendedName>
        <fullName evidence="3">Methyltransferase FkbM domain-containing protein</fullName>
    </recommendedName>
</protein>
<keyword evidence="2" id="KW-0812">Transmembrane</keyword>
<feature type="transmembrane region" description="Helical" evidence="2">
    <location>
        <begin position="237"/>
        <end position="258"/>
    </location>
</feature>
<keyword evidence="2" id="KW-1133">Transmembrane helix</keyword>
<evidence type="ECO:0000313" key="5">
    <source>
        <dbReference type="Proteomes" id="UP000176629"/>
    </source>
</evidence>
<feature type="transmembrane region" description="Helical" evidence="2">
    <location>
        <begin position="455"/>
        <end position="472"/>
    </location>
</feature>
<evidence type="ECO:0000313" key="4">
    <source>
        <dbReference type="EMBL" id="OGI93982.1"/>
    </source>
</evidence>
<dbReference type="Proteomes" id="UP000176629">
    <property type="component" value="Unassembled WGS sequence"/>
</dbReference>
<evidence type="ECO:0000256" key="2">
    <source>
        <dbReference type="SAM" id="Phobius"/>
    </source>
</evidence>
<keyword evidence="2" id="KW-0472">Membrane</keyword>
<organism evidence="4 5">
    <name type="scientific">Candidatus Nomurabacteria bacterium RIFCSPLOWO2_01_FULL_40_18</name>
    <dbReference type="NCBI Taxonomy" id="1801773"/>
    <lineage>
        <taxon>Bacteria</taxon>
        <taxon>Candidatus Nomuraibacteriota</taxon>
    </lineage>
</organism>
<feature type="compositionally biased region" description="Low complexity" evidence="1">
    <location>
        <begin position="322"/>
        <end position="335"/>
    </location>
</feature>
<feature type="domain" description="Methyltransferase FkbM" evidence="3">
    <location>
        <begin position="574"/>
        <end position="734"/>
    </location>
</feature>
<feature type="transmembrane region" description="Helical" evidence="2">
    <location>
        <begin position="6"/>
        <end position="24"/>
    </location>
</feature>
<feature type="transmembrane region" description="Helical" evidence="2">
    <location>
        <begin position="141"/>
        <end position="162"/>
    </location>
</feature>
<dbReference type="InterPro" id="IPR029063">
    <property type="entry name" value="SAM-dependent_MTases_sf"/>
</dbReference>
<accession>A0A1F6XIY9</accession>
<proteinExistence type="predicted"/>
<dbReference type="AlphaFoldDB" id="A0A1F6XIY9"/>
<reference evidence="4 5" key="1">
    <citation type="journal article" date="2016" name="Nat. Commun.">
        <title>Thousands of microbial genomes shed light on interconnected biogeochemical processes in an aquifer system.</title>
        <authorList>
            <person name="Anantharaman K."/>
            <person name="Brown C.T."/>
            <person name="Hug L.A."/>
            <person name="Sharon I."/>
            <person name="Castelle C.J."/>
            <person name="Probst A.J."/>
            <person name="Thomas B.C."/>
            <person name="Singh A."/>
            <person name="Wilkins M.J."/>
            <person name="Karaoz U."/>
            <person name="Brodie E.L."/>
            <person name="Williams K.H."/>
            <person name="Hubbard S.S."/>
            <person name="Banfield J.F."/>
        </authorList>
    </citation>
    <scope>NUCLEOTIDE SEQUENCE [LARGE SCALE GENOMIC DNA]</scope>
</reference>
<dbReference type="InterPro" id="IPR006342">
    <property type="entry name" value="FkbM_mtfrase"/>
</dbReference>
<dbReference type="PANTHER" id="PTHR34203">
    <property type="entry name" value="METHYLTRANSFERASE, FKBM FAMILY PROTEIN"/>
    <property type="match status" value="1"/>
</dbReference>
<feature type="region of interest" description="Disordered" evidence="1">
    <location>
        <begin position="284"/>
        <end position="335"/>
    </location>
</feature>
<dbReference type="STRING" id="1801773.A3A03_03050"/>
<dbReference type="NCBIfam" id="TIGR01444">
    <property type="entry name" value="fkbM_fam"/>
    <property type="match status" value="1"/>
</dbReference>
<feature type="transmembrane region" description="Helical" evidence="2">
    <location>
        <begin position="396"/>
        <end position="417"/>
    </location>
</feature>
<dbReference type="InterPro" id="IPR052514">
    <property type="entry name" value="SAM-dependent_MTase"/>
</dbReference>
<feature type="transmembrane region" description="Helical" evidence="2">
    <location>
        <begin position="168"/>
        <end position="185"/>
    </location>
</feature>
<name>A0A1F6XIY9_9BACT</name>
<dbReference type="PANTHER" id="PTHR34203:SF15">
    <property type="entry name" value="SLL1173 PROTEIN"/>
    <property type="match status" value="1"/>
</dbReference>
<comment type="caution">
    <text evidence="4">The sequence shown here is derived from an EMBL/GenBank/DDBJ whole genome shotgun (WGS) entry which is preliminary data.</text>
</comment>
<dbReference type="SUPFAM" id="SSF53335">
    <property type="entry name" value="S-adenosyl-L-methionine-dependent methyltransferases"/>
    <property type="match status" value="1"/>
</dbReference>
<feature type="transmembrane region" description="Helical" evidence="2">
    <location>
        <begin position="31"/>
        <end position="52"/>
    </location>
</feature>
<gene>
    <name evidence="4" type="ORF">A3A03_03050</name>
</gene>
<dbReference type="EMBL" id="MFUX01000034">
    <property type="protein sequence ID" value="OGI93982.1"/>
    <property type="molecule type" value="Genomic_DNA"/>
</dbReference>
<dbReference type="Gene3D" id="3.40.50.150">
    <property type="entry name" value="Vaccinia Virus protein VP39"/>
    <property type="match status" value="1"/>
</dbReference>
<feature type="transmembrane region" description="Helical" evidence="2">
    <location>
        <begin position="429"/>
        <end position="449"/>
    </location>
</feature>
<feature type="transmembrane region" description="Helical" evidence="2">
    <location>
        <begin position="206"/>
        <end position="225"/>
    </location>
</feature>
<evidence type="ECO:0000256" key="1">
    <source>
        <dbReference type="SAM" id="MobiDB-lite"/>
    </source>
</evidence>
<feature type="transmembrane region" description="Helical" evidence="2">
    <location>
        <begin position="113"/>
        <end position="134"/>
    </location>
</feature>
<sequence>MNIFIGLLFIIGLSVALGVILWQLGMRDRRAYILFGISLLIHVMAVLFIYTFDFQPFSGGGGDYGSYHKAAVHIADEIGQGNFLPDIETRGGVPHYFPTIIGYVYFLTIPSMVVGQLFNAWIAGVAIMFLYFIVLELTQSFRWAFGIGLLATLYPSFLFYSSLLLKDVFVVLFALAGAFLMLRILKRFSWGLFALFYISLIGLTHFRFYVGFVFLIAFTISWFLLSREPIKARFTYGLGMIFLLGFVPQMFGMGYYGFSTLRHYINPTILTYYQDIAYTGKDVAPTPPPSASPTPVDATPAPPSVSPAPSNVAPTPPPSAPPTSVDVAPTPSSSSSSPFFDELFTESSKGTTGFASTVDLKVSFESPKAFITSFPKSFAFVAIGPFPWQFTAGRHYFALLETIPWTILSVFILLGIINTLRSRHRALSLAIFSLGLFIILTIYMSNFGITTRIRMPAFLLLLTFIPFAFQMYKHKTTAKSNLLRDYILKLKKYWFHLFSYSETSRTRIVLNIVRLIFYQLINRRFVVAKVNNYRMILDLKTPGISKSLFVYGKREFLDTYVVKEEVKGNMNILEIGANIGYYALLEATQIEKGMIYALEPDPRNLELLKRNIITNGLENKVEVFPYAGSDINETKPFYLAERTNVSSFIERDDGEGVIQVRCIKLDDFPYINSIDFIRMDIEGHECQVLDGLRNFLTTTKKSVRVFLEVHSKVYDKEKFNFQERLSYLFKNGFSVKYLITDTYCPKELSELGYTAVRHSREVDYRRSLYKYVQPDHASSLVRKGIVRSLMLEKVSS</sequence>
<dbReference type="Pfam" id="PF05050">
    <property type="entry name" value="Methyltransf_21"/>
    <property type="match status" value="1"/>
</dbReference>
<evidence type="ECO:0000259" key="3">
    <source>
        <dbReference type="Pfam" id="PF05050"/>
    </source>
</evidence>